<gene>
    <name evidence="11" type="primary">gp1</name>
</gene>
<dbReference type="KEGG" id="vg:19619611"/>
<evidence type="ECO:0000256" key="6">
    <source>
        <dbReference type="ARBA" id="ARBA00023163"/>
    </source>
</evidence>
<dbReference type="PROSITE" id="PS00900">
    <property type="entry name" value="RNA_POL_PHAGE_1"/>
    <property type="match status" value="1"/>
</dbReference>
<dbReference type="Gene3D" id="1.10.1320.10">
    <property type="entry name" value="DNA-directed RNA polymerase, N-terminal domain"/>
    <property type="match status" value="1"/>
</dbReference>
<dbReference type="Gene3D" id="1.10.287.280">
    <property type="match status" value="1"/>
</dbReference>
<dbReference type="InterPro" id="IPR037159">
    <property type="entry name" value="RNA_POL_N_sf"/>
</dbReference>
<evidence type="ECO:0000313" key="11">
    <source>
        <dbReference type="EMBL" id="CDM12529.1"/>
    </source>
</evidence>
<comment type="catalytic activity">
    <reaction evidence="8 9">
        <text>RNA(n) + a ribonucleoside 5'-triphosphate = RNA(n+1) + diphosphate</text>
        <dbReference type="Rhea" id="RHEA:21248"/>
        <dbReference type="Rhea" id="RHEA-COMP:14527"/>
        <dbReference type="Rhea" id="RHEA-COMP:17342"/>
        <dbReference type="ChEBI" id="CHEBI:33019"/>
        <dbReference type="ChEBI" id="CHEBI:61557"/>
        <dbReference type="ChEBI" id="CHEBI:140395"/>
        <dbReference type="EC" id="2.7.7.6"/>
    </reaction>
</comment>
<keyword evidence="7" id="KW-1195">Viral transcription</keyword>
<name>W6PED7_9CAUD</name>
<keyword evidence="3 9" id="KW-0240">DNA-directed RNA polymerase</keyword>
<dbReference type="Gene3D" id="1.10.287.260">
    <property type="match status" value="1"/>
</dbReference>
<dbReference type="GO" id="GO:0006351">
    <property type="term" value="P:DNA-templated transcription"/>
    <property type="evidence" value="ECO:0007669"/>
    <property type="project" value="InterPro"/>
</dbReference>
<evidence type="ECO:0000256" key="2">
    <source>
        <dbReference type="ARBA" id="ARBA00012418"/>
    </source>
</evidence>
<comment type="function">
    <text evidence="9">DNA-dependent RNA polymerase catalyzes the transcription of DNA into RNA using the four ribonucleoside triphosphates as substrates.</text>
</comment>
<dbReference type="Pfam" id="PF14700">
    <property type="entry name" value="RPOL_N"/>
    <property type="match status" value="1"/>
</dbReference>
<dbReference type="GO" id="GO:0003677">
    <property type="term" value="F:DNA binding"/>
    <property type="evidence" value="ECO:0007669"/>
    <property type="project" value="InterPro"/>
</dbReference>
<reference evidence="11 12" key="1">
    <citation type="journal article" date="2014" name="Arch. Virol.">
        <title>Characterization and genome sequence of Dev2, a new T7-like bacteriophage infecting Cronobacter turicensis.</title>
        <authorList>
            <person name="Kajsik M."/>
            <person name="Oslanecova L."/>
            <person name="Szemes T."/>
            <person name="Hyblova M."/>
            <person name="Bilkova A."/>
            <person name="Drahovska H."/>
            <person name="Turna J."/>
        </authorList>
    </citation>
    <scope>NUCLEOTIDE SEQUENCE [LARGE SCALE GENOMIC DNA]</scope>
</reference>
<dbReference type="SUPFAM" id="SSF56672">
    <property type="entry name" value="DNA/RNA polymerases"/>
    <property type="match status" value="1"/>
</dbReference>
<dbReference type="InterPro" id="IPR046950">
    <property type="entry name" value="DNA-dir_Rpol_C_phage-type"/>
</dbReference>
<sequence>MSVISIDKHDFSDVSNAIEPFNVLADHYGQDLAVKQLQLEHEAYTEGERRFIKNLERQTERGELADNQVAKPLMQTLVPTIAKAVREWHEGPDGKSSTSRPSVAFTMLSTDEKAVKDRSLRISSESAAVIILKVILSKLVKPEGIPITPMASAIGRTLEDEIRFGRIREQEQEHFKKTIAESLKKRAGASYKKAYMQAVEASMLEQGQLADAWGTWSPTEAVHVGIKMLELVIQSSQLVELKRYGAGNAAADVEMVHLSDFWVKKMAQRGFSLAGIAPVYQPCVVPPKPWTGVVGGGYWAKGRRPLPLIRLGSKAAVQRYEDVYMPEVYEAVNIIQQTPWKVNKKVLEVVNMVEKLNNTPIADIPQMEPLKPEDYAGETEEELKAWKKSAAGIYRREKARQSRRLSLSFIVSQANKFSQFKAIWFPYNMDWRGRVYAVPMFNPQGNDMQKGLLTLAVGKPIGADGFKWLKVHGANCAGVDKVTFEERIKWVEDNHDNIMAAAKAPMDSIGWWGQLDSPFCFLAFCFEYAGVMHHGLSYSCSLPIAFDGSCSGIQHFSAMLRDHVGGHAVNLTPSGKVQDIYRIVSDRVEEQLKELLVNGSDNEVKTFEDKKTGEITERLVLGTRELARQWLTYGMSRSVTKRSVMTLAYGSKEYGFADQVFEDTVMPAIDSGKGAMFTDPSQASRFMAKMIWDAVSVTVVAAVDAMKWLQGAAKLLAAEVKDKKTKEVLKPCLPVHWVTPDGFPVWQEYRKKDTTRLNLLFLGSFNLQPTVNKGSKKELDKHKQESGISPNFVHSQDGSHLRKTVVHTHRKYGVMSFAVIHDSFGTIPADAEFLFKGVRETMVETYRDNDVLQDFYEQFADQLHESQRDKLPELPKRGKLNIEDILLSDFAFA</sequence>
<dbReference type="Proteomes" id="UP000019163">
    <property type="component" value="Genome"/>
</dbReference>
<organism evidence="11 12">
    <name type="scientific">Cronobacter phage Dev2</name>
    <dbReference type="NCBI Taxonomy" id="1410331"/>
    <lineage>
        <taxon>Viruses</taxon>
        <taxon>Duplodnaviria</taxon>
        <taxon>Heunggongvirae</taxon>
        <taxon>Uroviricota</taxon>
        <taxon>Caudoviricetes</taxon>
        <taxon>Autographivirales</taxon>
        <taxon>Autotranscriptaviridae</taxon>
        <taxon>Studiervirinae</taxon>
        <taxon>Kayfunavirus</taxon>
        <taxon>Kayfunavirus Dev2</taxon>
    </lineage>
</organism>
<dbReference type="SMART" id="SM01311">
    <property type="entry name" value="RPOL_N"/>
    <property type="match status" value="1"/>
</dbReference>
<feature type="domain" description="DNA-directed RNA polymerase N-terminal" evidence="10">
    <location>
        <begin position="34"/>
        <end position="337"/>
    </location>
</feature>
<evidence type="ECO:0000256" key="9">
    <source>
        <dbReference type="RuleBase" id="RU003805"/>
    </source>
</evidence>
<dbReference type="PANTHER" id="PTHR10102">
    <property type="entry name" value="DNA-DIRECTED RNA POLYMERASE, MITOCHONDRIAL"/>
    <property type="match status" value="1"/>
</dbReference>
<evidence type="ECO:0000313" key="12">
    <source>
        <dbReference type="Proteomes" id="UP000019163"/>
    </source>
</evidence>
<proteinExistence type="inferred from homology"/>
<comment type="similarity">
    <text evidence="1 9">Belongs to the phage and mitochondrial RNA polymerase family.</text>
</comment>
<dbReference type="InterPro" id="IPR002092">
    <property type="entry name" value="DNA-dir_Rpol_phage-type"/>
</dbReference>
<dbReference type="RefSeq" id="YP_009005115.1">
    <property type="nucleotide sequence ID" value="NC_023558.1"/>
</dbReference>
<evidence type="ECO:0000256" key="8">
    <source>
        <dbReference type="ARBA" id="ARBA00048552"/>
    </source>
</evidence>
<protein>
    <recommendedName>
        <fullName evidence="2 9">DNA-directed RNA polymerase</fullName>
        <ecNumber evidence="2 9">2.7.7.6</ecNumber>
    </recommendedName>
</protein>
<dbReference type="GO" id="GO:0019083">
    <property type="term" value="P:viral transcription"/>
    <property type="evidence" value="ECO:0007669"/>
    <property type="project" value="UniProtKB-KW"/>
</dbReference>
<dbReference type="PROSITE" id="PS00489">
    <property type="entry name" value="RNA_POL_PHAGE_2"/>
    <property type="match status" value="1"/>
</dbReference>
<evidence type="ECO:0000259" key="10">
    <source>
        <dbReference type="SMART" id="SM01311"/>
    </source>
</evidence>
<evidence type="ECO:0000256" key="5">
    <source>
        <dbReference type="ARBA" id="ARBA00022695"/>
    </source>
</evidence>
<keyword evidence="5 9" id="KW-0548">Nucleotidyltransferase</keyword>
<evidence type="ECO:0000256" key="7">
    <source>
        <dbReference type="ARBA" id="ARBA00023314"/>
    </source>
</evidence>
<dbReference type="InterPro" id="IPR029262">
    <property type="entry name" value="RPOL_N"/>
</dbReference>
<dbReference type="InterPro" id="IPR024075">
    <property type="entry name" value="DNA-dir_RNA_pol_helix_hairp_sf"/>
</dbReference>
<dbReference type="EC" id="2.7.7.6" evidence="2 9"/>
<accession>W6PED7</accession>
<dbReference type="InterPro" id="IPR043502">
    <property type="entry name" value="DNA/RNA_pol_sf"/>
</dbReference>
<dbReference type="OrthoDB" id="309at10239"/>
<evidence type="ECO:0000256" key="3">
    <source>
        <dbReference type="ARBA" id="ARBA00022478"/>
    </source>
</evidence>
<evidence type="ECO:0000256" key="4">
    <source>
        <dbReference type="ARBA" id="ARBA00022679"/>
    </source>
</evidence>
<dbReference type="EMBL" id="HG813241">
    <property type="protein sequence ID" value="CDM12529.1"/>
    <property type="molecule type" value="Genomic_DNA"/>
</dbReference>
<dbReference type="Pfam" id="PF00940">
    <property type="entry name" value="RNA_pol"/>
    <property type="match status" value="1"/>
</dbReference>
<dbReference type="GO" id="GO:0000428">
    <property type="term" value="C:DNA-directed RNA polymerase complex"/>
    <property type="evidence" value="ECO:0007669"/>
    <property type="project" value="UniProtKB-KW"/>
</dbReference>
<keyword evidence="6 9" id="KW-0804">Transcription</keyword>
<dbReference type="PANTHER" id="PTHR10102:SF0">
    <property type="entry name" value="DNA-DIRECTED RNA POLYMERASE, MITOCHONDRIAL"/>
    <property type="match status" value="1"/>
</dbReference>
<keyword evidence="12" id="KW-1185">Reference proteome</keyword>
<evidence type="ECO:0000256" key="1">
    <source>
        <dbReference type="ARBA" id="ARBA00009493"/>
    </source>
</evidence>
<dbReference type="GeneID" id="19619611"/>
<keyword evidence="4 9" id="KW-0808">Transferase</keyword>
<dbReference type="GO" id="GO:0003899">
    <property type="term" value="F:DNA-directed RNA polymerase activity"/>
    <property type="evidence" value="ECO:0007669"/>
    <property type="project" value="UniProtKB-EC"/>
</dbReference>
<dbReference type="Gene3D" id="1.10.150.20">
    <property type="entry name" value="5' to 3' exonuclease, C-terminal subdomain"/>
    <property type="match status" value="1"/>
</dbReference>